<evidence type="ECO:0000256" key="3">
    <source>
        <dbReference type="ARBA" id="ARBA00022679"/>
    </source>
</evidence>
<proteinExistence type="inferred from homology"/>
<feature type="domain" description="Nucleotidyl transferase" evidence="6">
    <location>
        <begin position="8"/>
        <end position="72"/>
    </location>
</feature>
<accession>A0A512TKX0</accession>
<keyword evidence="3" id="KW-0808">Transferase</keyword>
<dbReference type="PANTHER" id="PTHR43197:SF1">
    <property type="entry name" value="UTP--GLUCOSE-1-PHOSPHATE URIDYLYLTRANSFERASE"/>
    <property type="match status" value="1"/>
</dbReference>
<evidence type="ECO:0000313" key="8">
    <source>
        <dbReference type="Proteomes" id="UP000321089"/>
    </source>
</evidence>
<dbReference type="EMBL" id="BKBC01000014">
    <property type="protein sequence ID" value="GEQ20904.1"/>
    <property type="molecule type" value="Genomic_DNA"/>
</dbReference>
<evidence type="ECO:0000313" key="7">
    <source>
        <dbReference type="EMBL" id="GEQ20904.1"/>
    </source>
</evidence>
<dbReference type="InterPro" id="IPR029044">
    <property type="entry name" value="Nucleotide-diphossugar_trans"/>
</dbReference>
<dbReference type="InterPro" id="IPR005835">
    <property type="entry name" value="NTP_transferase_dom"/>
</dbReference>
<keyword evidence="4" id="KW-0548">Nucleotidyltransferase</keyword>
<evidence type="ECO:0000256" key="1">
    <source>
        <dbReference type="ARBA" id="ARBA00006890"/>
    </source>
</evidence>
<dbReference type="InterPro" id="IPR005771">
    <property type="entry name" value="GalU_uridylyltTrfase_bac/arc"/>
</dbReference>
<comment type="similarity">
    <text evidence="1">Belongs to the UDPGP type 2 family.</text>
</comment>
<dbReference type="Pfam" id="PF00483">
    <property type="entry name" value="NTP_transferase"/>
    <property type="match status" value="1"/>
</dbReference>
<sequence>MISKKIRKAIIPAAGLGTRFLPATKAQPKEMLPIVDKPTIQYIIEEAVASGIEEILIITGRNKKCIEDHFGATCC</sequence>
<gene>
    <name evidence="7" type="ORF">CBU02nite_14100</name>
</gene>
<evidence type="ECO:0000256" key="2">
    <source>
        <dbReference type="ARBA" id="ARBA00012415"/>
    </source>
</evidence>
<protein>
    <recommendedName>
        <fullName evidence="2">UTP--glucose-1-phosphate uridylyltransferase</fullName>
        <ecNumber evidence="2">2.7.7.9</ecNumber>
    </recommendedName>
</protein>
<dbReference type="SUPFAM" id="SSF53448">
    <property type="entry name" value="Nucleotide-diphospho-sugar transferases"/>
    <property type="match status" value="1"/>
</dbReference>
<comment type="caution">
    <text evidence="7">The sequence shown here is derived from an EMBL/GenBank/DDBJ whole genome shotgun (WGS) entry which is preliminary data.</text>
</comment>
<reference evidence="7 8" key="1">
    <citation type="submission" date="2019-07" db="EMBL/GenBank/DDBJ databases">
        <title>Whole genome shotgun sequence of Clostridium butyricum NBRC 3858.</title>
        <authorList>
            <person name="Hosoyama A."/>
            <person name="Uohara A."/>
            <person name="Ohji S."/>
            <person name="Ichikawa N."/>
        </authorList>
    </citation>
    <scope>NUCLEOTIDE SEQUENCE [LARGE SCALE GENOMIC DNA]</scope>
    <source>
        <strain evidence="7 8">NBRC 3858</strain>
    </source>
</reference>
<dbReference type="EC" id="2.7.7.9" evidence="2"/>
<organism evidence="7 8">
    <name type="scientific">Clostridium butyricum</name>
    <dbReference type="NCBI Taxonomy" id="1492"/>
    <lineage>
        <taxon>Bacteria</taxon>
        <taxon>Bacillati</taxon>
        <taxon>Bacillota</taxon>
        <taxon>Clostridia</taxon>
        <taxon>Eubacteriales</taxon>
        <taxon>Clostridiaceae</taxon>
        <taxon>Clostridium</taxon>
    </lineage>
</organism>
<evidence type="ECO:0000256" key="5">
    <source>
        <dbReference type="ARBA" id="ARBA00048128"/>
    </source>
</evidence>
<evidence type="ECO:0000259" key="6">
    <source>
        <dbReference type="Pfam" id="PF00483"/>
    </source>
</evidence>
<dbReference type="Proteomes" id="UP000321089">
    <property type="component" value="Unassembled WGS sequence"/>
</dbReference>
<name>A0A512TKX0_CLOBU</name>
<dbReference type="Gene3D" id="3.90.550.10">
    <property type="entry name" value="Spore Coat Polysaccharide Biosynthesis Protein SpsA, Chain A"/>
    <property type="match status" value="1"/>
</dbReference>
<evidence type="ECO:0000256" key="4">
    <source>
        <dbReference type="ARBA" id="ARBA00022695"/>
    </source>
</evidence>
<comment type="catalytic activity">
    <reaction evidence="5">
        <text>alpha-D-glucose 1-phosphate + UTP + H(+) = UDP-alpha-D-glucose + diphosphate</text>
        <dbReference type="Rhea" id="RHEA:19889"/>
        <dbReference type="ChEBI" id="CHEBI:15378"/>
        <dbReference type="ChEBI" id="CHEBI:33019"/>
        <dbReference type="ChEBI" id="CHEBI:46398"/>
        <dbReference type="ChEBI" id="CHEBI:58601"/>
        <dbReference type="ChEBI" id="CHEBI:58885"/>
        <dbReference type="EC" id="2.7.7.9"/>
    </reaction>
</comment>
<dbReference type="AlphaFoldDB" id="A0A512TKX0"/>
<dbReference type="PANTHER" id="PTHR43197">
    <property type="entry name" value="UTP--GLUCOSE-1-PHOSPHATE URIDYLYLTRANSFERASE"/>
    <property type="match status" value="1"/>
</dbReference>
<dbReference type="GO" id="GO:0003983">
    <property type="term" value="F:UTP:glucose-1-phosphate uridylyltransferase activity"/>
    <property type="evidence" value="ECO:0007669"/>
    <property type="project" value="UniProtKB-EC"/>
</dbReference>
<dbReference type="GO" id="GO:0006011">
    <property type="term" value="P:UDP-alpha-D-glucose metabolic process"/>
    <property type="evidence" value="ECO:0007669"/>
    <property type="project" value="InterPro"/>
</dbReference>